<sequence length="125" mass="14198">MDKLPPHGPNRREEGENLRVEAHVMNAEQLTLRIAQESEAEQKRFQRPDEGGAFKFFYPEDAVDIHLKNLLKYFVVETYGTIAGIAKLTQRAEDSYVISSISVDSVFQGQKLARTLLEKIFETAA</sequence>
<evidence type="ECO:0000313" key="3">
    <source>
        <dbReference type="Proteomes" id="UP000034846"/>
    </source>
</evidence>
<organism evidence="2 3">
    <name type="scientific">Candidatus Uhrbacteria bacterium GW2011_GWD2_52_7</name>
    <dbReference type="NCBI Taxonomy" id="1618989"/>
    <lineage>
        <taxon>Bacteria</taxon>
        <taxon>Candidatus Uhriibacteriota</taxon>
    </lineage>
</organism>
<dbReference type="InterPro" id="IPR016181">
    <property type="entry name" value="Acyl_CoA_acyltransferase"/>
</dbReference>
<evidence type="ECO:0000259" key="1">
    <source>
        <dbReference type="Pfam" id="PF00583"/>
    </source>
</evidence>
<dbReference type="SUPFAM" id="SSF55729">
    <property type="entry name" value="Acyl-CoA N-acyltransferases (Nat)"/>
    <property type="match status" value="1"/>
</dbReference>
<accession>A0A0G1XFM2</accession>
<reference evidence="2 3" key="1">
    <citation type="journal article" date="2015" name="Nature">
        <title>rRNA introns, odd ribosomes, and small enigmatic genomes across a large radiation of phyla.</title>
        <authorList>
            <person name="Brown C.T."/>
            <person name="Hug L.A."/>
            <person name="Thomas B.C."/>
            <person name="Sharon I."/>
            <person name="Castelle C.J."/>
            <person name="Singh A."/>
            <person name="Wilkins M.J."/>
            <person name="Williams K.H."/>
            <person name="Banfield J.F."/>
        </authorList>
    </citation>
    <scope>NUCLEOTIDE SEQUENCE [LARGE SCALE GENOMIC DNA]</scope>
</reference>
<dbReference type="AlphaFoldDB" id="A0A0G1XFM2"/>
<proteinExistence type="predicted"/>
<evidence type="ECO:0000313" key="2">
    <source>
        <dbReference type="EMBL" id="KKW29705.1"/>
    </source>
</evidence>
<dbReference type="Pfam" id="PF00583">
    <property type="entry name" value="Acetyltransf_1"/>
    <property type="match status" value="1"/>
</dbReference>
<dbReference type="Proteomes" id="UP000034846">
    <property type="component" value="Unassembled WGS sequence"/>
</dbReference>
<dbReference type="Gene3D" id="3.40.630.30">
    <property type="match status" value="1"/>
</dbReference>
<dbReference type="EMBL" id="LCRD01000035">
    <property type="protein sequence ID" value="KKW29705.1"/>
    <property type="molecule type" value="Genomic_DNA"/>
</dbReference>
<dbReference type="CDD" id="cd04301">
    <property type="entry name" value="NAT_SF"/>
    <property type="match status" value="1"/>
</dbReference>
<dbReference type="GO" id="GO:0016747">
    <property type="term" value="F:acyltransferase activity, transferring groups other than amino-acyl groups"/>
    <property type="evidence" value="ECO:0007669"/>
    <property type="project" value="InterPro"/>
</dbReference>
<protein>
    <recommendedName>
        <fullName evidence="1">N-acetyltransferase domain-containing protein</fullName>
    </recommendedName>
</protein>
<feature type="domain" description="N-acetyltransferase" evidence="1">
    <location>
        <begin position="60"/>
        <end position="124"/>
    </location>
</feature>
<dbReference type="InterPro" id="IPR000182">
    <property type="entry name" value="GNAT_dom"/>
</dbReference>
<name>A0A0G1XFM2_9BACT</name>
<comment type="caution">
    <text evidence="2">The sequence shown here is derived from an EMBL/GenBank/DDBJ whole genome shotgun (WGS) entry which is preliminary data.</text>
</comment>
<gene>
    <name evidence="2" type="ORF">UY72_C0035G0005</name>
</gene>